<evidence type="ECO:0000313" key="1">
    <source>
        <dbReference type="EnsemblPlants" id="OB03G22200.1"/>
    </source>
</evidence>
<dbReference type="AlphaFoldDB" id="J3LME4"/>
<reference evidence="1" key="1">
    <citation type="journal article" date="2013" name="Nat. Commun.">
        <title>Whole-genome sequencing of Oryza brachyantha reveals mechanisms underlying Oryza genome evolution.</title>
        <authorList>
            <person name="Chen J."/>
            <person name="Huang Q."/>
            <person name="Gao D."/>
            <person name="Wang J."/>
            <person name="Lang Y."/>
            <person name="Liu T."/>
            <person name="Li B."/>
            <person name="Bai Z."/>
            <person name="Luis Goicoechea J."/>
            <person name="Liang C."/>
            <person name="Chen C."/>
            <person name="Zhang W."/>
            <person name="Sun S."/>
            <person name="Liao Y."/>
            <person name="Zhang X."/>
            <person name="Yang L."/>
            <person name="Song C."/>
            <person name="Wang M."/>
            <person name="Shi J."/>
            <person name="Liu G."/>
            <person name="Liu J."/>
            <person name="Zhou H."/>
            <person name="Zhou W."/>
            <person name="Yu Q."/>
            <person name="An N."/>
            <person name="Chen Y."/>
            <person name="Cai Q."/>
            <person name="Wang B."/>
            <person name="Liu B."/>
            <person name="Min J."/>
            <person name="Huang Y."/>
            <person name="Wu H."/>
            <person name="Li Z."/>
            <person name="Zhang Y."/>
            <person name="Yin Y."/>
            <person name="Song W."/>
            <person name="Jiang J."/>
            <person name="Jackson S.A."/>
            <person name="Wing R.A."/>
            <person name="Wang J."/>
            <person name="Chen M."/>
        </authorList>
    </citation>
    <scope>NUCLEOTIDE SEQUENCE [LARGE SCALE GENOMIC DNA]</scope>
    <source>
        <strain evidence="1">cv. IRGC 101232</strain>
    </source>
</reference>
<accession>J3LME4</accession>
<dbReference type="EnsemblPlants" id="OB03G22200.1">
    <property type="protein sequence ID" value="OB03G22200.1"/>
    <property type="gene ID" value="OB03G22200"/>
</dbReference>
<proteinExistence type="predicted"/>
<protein>
    <submittedName>
        <fullName evidence="1">Uncharacterized protein</fullName>
    </submittedName>
</protein>
<dbReference type="Gramene" id="OB03G22200.1">
    <property type="protein sequence ID" value="OB03G22200.1"/>
    <property type="gene ID" value="OB03G22200"/>
</dbReference>
<organism evidence="1">
    <name type="scientific">Oryza brachyantha</name>
    <name type="common">malo sina</name>
    <dbReference type="NCBI Taxonomy" id="4533"/>
    <lineage>
        <taxon>Eukaryota</taxon>
        <taxon>Viridiplantae</taxon>
        <taxon>Streptophyta</taxon>
        <taxon>Embryophyta</taxon>
        <taxon>Tracheophyta</taxon>
        <taxon>Spermatophyta</taxon>
        <taxon>Magnoliopsida</taxon>
        <taxon>Liliopsida</taxon>
        <taxon>Poales</taxon>
        <taxon>Poaceae</taxon>
        <taxon>BOP clade</taxon>
        <taxon>Oryzoideae</taxon>
        <taxon>Oryzeae</taxon>
        <taxon>Oryzinae</taxon>
        <taxon>Oryza</taxon>
    </lineage>
</organism>
<evidence type="ECO:0000313" key="2">
    <source>
        <dbReference type="Proteomes" id="UP000006038"/>
    </source>
</evidence>
<sequence>MAAAADRIARYRATTAEIGQRQRSSGNGNEARADTKDLGRWLDSATRSSSNLDLGARCGFDGRRRGWSSMRLREGGGELCARVEACRGGAPISIAWFPVVPLWYSLSSSGALEKTRVASSNYSPCALSSPRWLIAGVARNGDRQADDAAKAPAPCGGGWRHPALPTPVAEPASLLPFFQSQCALEVHNAQQ</sequence>
<keyword evidence="2" id="KW-1185">Reference proteome</keyword>
<dbReference type="HOGENOM" id="CLU_1423524_0_0_1"/>
<reference evidence="1" key="2">
    <citation type="submission" date="2013-04" db="UniProtKB">
        <authorList>
            <consortium name="EnsemblPlants"/>
        </authorList>
    </citation>
    <scope>IDENTIFICATION</scope>
</reference>
<dbReference type="Proteomes" id="UP000006038">
    <property type="component" value="Chromosome 3"/>
</dbReference>
<name>J3LME4_ORYBR</name>